<dbReference type="Gene3D" id="1.10.10.10">
    <property type="entry name" value="Winged helix-like DNA-binding domain superfamily/Winged helix DNA-binding domain"/>
    <property type="match status" value="1"/>
</dbReference>
<dbReference type="EMBL" id="JBHUFL010000002">
    <property type="protein sequence ID" value="MFD1835011.1"/>
    <property type="molecule type" value="Genomic_DNA"/>
</dbReference>
<sequence length="61" mass="6852">MPNRLLTIPEAAEYLGVSDSTLGTWRYEKKGPPFVRQGRWVRYPADALEAWLKASTVTADA</sequence>
<protein>
    <submittedName>
        <fullName evidence="2">Helix-turn-helix transcriptional regulator</fullName>
    </submittedName>
</protein>
<name>A0ABW4PZW3_9MICO</name>
<accession>A0ABW4PZW3</accession>
<feature type="domain" description="Helix-turn-helix" evidence="1">
    <location>
        <begin position="5"/>
        <end position="54"/>
    </location>
</feature>
<dbReference type="Proteomes" id="UP001597280">
    <property type="component" value="Unassembled WGS sequence"/>
</dbReference>
<comment type="caution">
    <text evidence="2">The sequence shown here is derived from an EMBL/GenBank/DDBJ whole genome shotgun (WGS) entry which is preliminary data.</text>
</comment>
<organism evidence="2 3">
    <name type="scientific">Brachybacterium rhamnosum</name>
    <dbReference type="NCBI Taxonomy" id="173361"/>
    <lineage>
        <taxon>Bacteria</taxon>
        <taxon>Bacillati</taxon>
        <taxon>Actinomycetota</taxon>
        <taxon>Actinomycetes</taxon>
        <taxon>Micrococcales</taxon>
        <taxon>Dermabacteraceae</taxon>
        <taxon>Brachybacterium</taxon>
    </lineage>
</organism>
<dbReference type="InterPro" id="IPR041657">
    <property type="entry name" value="HTH_17"/>
</dbReference>
<evidence type="ECO:0000259" key="1">
    <source>
        <dbReference type="Pfam" id="PF12728"/>
    </source>
</evidence>
<evidence type="ECO:0000313" key="2">
    <source>
        <dbReference type="EMBL" id="MFD1835011.1"/>
    </source>
</evidence>
<dbReference type="NCBIfam" id="TIGR01764">
    <property type="entry name" value="excise"/>
    <property type="match status" value="1"/>
</dbReference>
<evidence type="ECO:0000313" key="3">
    <source>
        <dbReference type="Proteomes" id="UP001597280"/>
    </source>
</evidence>
<proteinExistence type="predicted"/>
<dbReference type="InterPro" id="IPR036388">
    <property type="entry name" value="WH-like_DNA-bd_sf"/>
</dbReference>
<dbReference type="InterPro" id="IPR010093">
    <property type="entry name" value="SinI_DNA-bd"/>
</dbReference>
<dbReference type="Pfam" id="PF12728">
    <property type="entry name" value="HTH_17"/>
    <property type="match status" value="1"/>
</dbReference>
<dbReference type="InterPro" id="IPR009061">
    <property type="entry name" value="DNA-bd_dom_put_sf"/>
</dbReference>
<gene>
    <name evidence="2" type="ORF">ACFSDA_07955</name>
</gene>
<dbReference type="SUPFAM" id="SSF46955">
    <property type="entry name" value="Putative DNA-binding domain"/>
    <property type="match status" value="1"/>
</dbReference>
<keyword evidence="3" id="KW-1185">Reference proteome</keyword>
<reference evidence="3" key="1">
    <citation type="journal article" date="2019" name="Int. J. Syst. Evol. Microbiol.">
        <title>The Global Catalogue of Microorganisms (GCM) 10K type strain sequencing project: providing services to taxonomists for standard genome sequencing and annotation.</title>
        <authorList>
            <consortium name="The Broad Institute Genomics Platform"/>
            <consortium name="The Broad Institute Genome Sequencing Center for Infectious Disease"/>
            <person name="Wu L."/>
            <person name="Ma J."/>
        </authorList>
    </citation>
    <scope>NUCLEOTIDE SEQUENCE [LARGE SCALE GENOMIC DNA]</scope>
    <source>
        <strain evidence="3">JCM 11650</strain>
    </source>
</reference>
<dbReference type="RefSeq" id="WP_343904222.1">
    <property type="nucleotide sequence ID" value="NZ_BAAAIS010000002.1"/>
</dbReference>